<accession>A0A0C3FL96</accession>
<dbReference type="HOGENOM" id="CLU_2074038_0_0_1"/>
<protein>
    <submittedName>
        <fullName evidence="2">Uncharacterized protein</fullName>
    </submittedName>
</protein>
<evidence type="ECO:0000256" key="1">
    <source>
        <dbReference type="SAM" id="MobiDB-lite"/>
    </source>
</evidence>
<evidence type="ECO:0000313" key="3">
    <source>
        <dbReference type="Proteomes" id="UP000054166"/>
    </source>
</evidence>
<dbReference type="EMBL" id="KN833005">
    <property type="protein sequence ID" value="KIM80256.1"/>
    <property type="molecule type" value="Genomic_DNA"/>
</dbReference>
<keyword evidence="3" id="KW-1185">Reference proteome</keyword>
<sequence length="118" mass="13054">MTEGGHIPSVLGDDAKHSKELKHIQSFISQTKRPSWHTAPPSNLGEAKHGKLTADQWRSCIEFDVPAAMAQIWDFNKRGGEDDERAQRQKKLAEATLLLAKAVQWATSHSTSAHLASQ</sequence>
<reference evidence="2 3" key="1">
    <citation type="submission" date="2014-04" db="EMBL/GenBank/DDBJ databases">
        <authorList>
            <consortium name="DOE Joint Genome Institute"/>
            <person name="Kuo A."/>
            <person name="Tarkka M."/>
            <person name="Buscot F."/>
            <person name="Kohler A."/>
            <person name="Nagy L.G."/>
            <person name="Floudas D."/>
            <person name="Copeland A."/>
            <person name="Barry K.W."/>
            <person name="Cichocki N."/>
            <person name="Veneault-Fourrey C."/>
            <person name="LaButti K."/>
            <person name="Lindquist E.A."/>
            <person name="Lipzen A."/>
            <person name="Lundell T."/>
            <person name="Morin E."/>
            <person name="Murat C."/>
            <person name="Sun H."/>
            <person name="Tunlid A."/>
            <person name="Henrissat B."/>
            <person name="Grigoriev I.V."/>
            <person name="Hibbett D.S."/>
            <person name="Martin F."/>
            <person name="Nordberg H.P."/>
            <person name="Cantor M.N."/>
            <person name="Hua S.X."/>
        </authorList>
    </citation>
    <scope>NUCLEOTIDE SEQUENCE [LARGE SCALE GENOMIC DNA]</scope>
    <source>
        <strain evidence="2 3">F 1598</strain>
    </source>
</reference>
<feature type="region of interest" description="Disordered" evidence="1">
    <location>
        <begin position="22"/>
        <end position="51"/>
    </location>
</feature>
<evidence type="ECO:0000313" key="2">
    <source>
        <dbReference type="EMBL" id="KIM80256.1"/>
    </source>
</evidence>
<name>A0A0C3FL96_PILCF</name>
<dbReference type="Proteomes" id="UP000054166">
    <property type="component" value="Unassembled WGS sequence"/>
</dbReference>
<gene>
    <name evidence="2" type="ORF">PILCRDRAFT_89799</name>
</gene>
<organism evidence="2 3">
    <name type="scientific">Piloderma croceum (strain F 1598)</name>
    <dbReference type="NCBI Taxonomy" id="765440"/>
    <lineage>
        <taxon>Eukaryota</taxon>
        <taxon>Fungi</taxon>
        <taxon>Dikarya</taxon>
        <taxon>Basidiomycota</taxon>
        <taxon>Agaricomycotina</taxon>
        <taxon>Agaricomycetes</taxon>
        <taxon>Agaricomycetidae</taxon>
        <taxon>Atheliales</taxon>
        <taxon>Atheliaceae</taxon>
        <taxon>Piloderma</taxon>
    </lineage>
</organism>
<proteinExistence type="predicted"/>
<dbReference type="OrthoDB" id="3269001at2759"/>
<reference evidence="3" key="2">
    <citation type="submission" date="2015-01" db="EMBL/GenBank/DDBJ databases">
        <title>Evolutionary Origins and Diversification of the Mycorrhizal Mutualists.</title>
        <authorList>
            <consortium name="DOE Joint Genome Institute"/>
            <consortium name="Mycorrhizal Genomics Consortium"/>
            <person name="Kohler A."/>
            <person name="Kuo A."/>
            <person name="Nagy L.G."/>
            <person name="Floudas D."/>
            <person name="Copeland A."/>
            <person name="Barry K.W."/>
            <person name="Cichocki N."/>
            <person name="Veneault-Fourrey C."/>
            <person name="LaButti K."/>
            <person name="Lindquist E.A."/>
            <person name="Lipzen A."/>
            <person name="Lundell T."/>
            <person name="Morin E."/>
            <person name="Murat C."/>
            <person name="Riley R."/>
            <person name="Ohm R."/>
            <person name="Sun H."/>
            <person name="Tunlid A."/>
            <person name="Henrissat B."/>
            <person name="Grigoriev I.V."/>
            <person name="Hibbett D.S."/>
            <person name="Martin F."/>
        </authorList>
    </citation>
    <scope>NUCLEOTIDE SEQUENCE [LARGE SCALE GENOMIC DNA]</scope>
    <source>
        <strain evidence="3">F 1598</strain>
    </source>
</reference>
<dbReference type="InParanoid" id="A0A0C3FL96"/>
<dbReference type="AlphaFoldDB" id="A0A0C3FL96"/>